<dbReference type="OrthoDB" id="9797568at2"/>
<organism evidence="2 3">
    <name type="scientific">Dehalogenimonas alkenigignens</name>
    <dbReference type="NCBI Taxonomy" id="1217799"/>
    <lineage>
        <taxon>Bacteria</taxon>
        <taxon>Bacillati</taxon>
        <taxon>Chloroflexota</taxon>
        <taxon>Dehalococcoidia</taxon>
        <taxon>Dehalococcoidales</taxon>
        <taxon>Dehalococcoidaceae</taxon>
        <taxon>Dehalogenimonas</taxon>
    </lineage>
</organism>
<protein>
    <submittedName>
        <fullName evidence="2">Phosphate transport regulator</fullName>
    </submittedName>
</protein>
<evidence type="ECO:0000313" key="3">
    <source>
        <dbReference type="Proteomes" id="UP000053947"/>
    </source>
</evidence>
<dbReference type="EMBL" id="LFDV01000002">
    <property type="protein sequence ID" value="KTB47746.1"/>
    <property type="molecule type" value="Genomic_DNA"/>
</dbReference>
<dbReference type="Proteomes" id="UP000053947">
    <property type="component" value="Unassembled WGS sequence"/>
</dbReference>
<gene>
    <name evidence="2" type="ORF">DEALK_05910</name>
</gene>
<proteinExistence type="inferred from homology"/>
<comment type="similarity">
    <text evidence="1">Belongs to the UPF0111 family.</text>
</comment>
<dbReference type="RefSeq" id="WP_058438509.1">
    <property type="nucleotide sequence ID" value="NZ_KQ758903.1"/>
</dbReference>
<evidence type="ECO:0000313" key="2">
    <source>
        <dbReference type="EMBL" id="KTB47746.1"/>
    </source>
</evidence>
<dbReference type="Pfam" id="PF01865">
    <property type="entry name" value="PhoU_div"/>
    <property type="match status" value="1"/>
</dbReference>
<dbReference type="PATRIC" id="fig|1217799.6.peg.609"/>
<accession>A0A0W0GGS9</accession>
<sequence>MAKISIMPREEKFFDLIEAGAANMVRTAEALKELVNDWRDIPEKFHKITELEHAGDSVTHQIIAMLHRSFVTPFDREDIALLAHSMDDVVDFIHSAADYMMLYKVGKPNDRVRELAEIILLGAKEVVAAAPKLRKKSGLKSLLEHCIEINRLENQADQAYRAALVELFEEHNIADVIKWREIYESMESATDRCEDVANVFEGVALKNA</sequence>
<comment type="caution">
    <text evidence="2">The sequence shown here is derived from an EMBL/GenBank/DDBJ whole genome shotgun (WGS) entry which is preliminary data.</text>
</comment>
<dbReference type="AlphaFoldDB" id="A0A0W0GGS9"/>
<reference evidence="2 3" key="1">
    <citation type="submission" date="2015-06" db="EMBL/GenBank/DDBJ databases">
        <title>Genome sequence of the organohalide-respiring Dehalogenimonas alkenigignens type strain (IP3-3T).</title>
        <authorList>
            <person name="Key T.A."/>
            <person name="Richmond D.P."/>
            <person name="Bowman K.S."/>
            <person name="Cho Y.-J."/>
            <person name="Chun J."/>
            <person name="da Costa M.S."/>
            <person name="Rainey F.A."/>
            <person name="Moe W.M."/>
        </authorList>
    </citation>
    <scope>NUCLEOTIDE SEQUENCE [LARGE SCALE GENOMIC DNA]</scope>
    <source>
        <strain evidence="2 3">IP3-3</strain>
    </source>
</reference>
<dbReference type="PANTHER" id="PTHR37298:SF1">
    <property type="entry name" value="UPF0111 PROTEIN YKAA"/>
    <property type="match status" value="1"/>
</dbReference>
<dbReference type="Gene3D" id="1.20.58.220">
    <property type="entry name" value="Phosphate transport system protein phou homolog 2, domain 2"/>
    <property type="match status" value="1"/>
</dbReference>
<dbReference type="InterPro" id="IPR038078">
    <property type="entry name" value="PhoU-like_sf"/>
</dbReference>
<keyword evidence="3" id="KW-1185">Reference proteome</keyword>
<name>A0A0W0GGS9_9CHLR</name>
<dbReference type="InterPro" id="IPR018445">
    <property type="entry name" value="Put_Phosphate_transp_reg"/>
</dbReference>
<dbReference type="PANTHER" id="PTHR37298">
    <property type="entry name" value="UPF0111 PROTEIN YKAA"/>
    <property type="match status" value="1"/>
</dbReference>
<evidence type="ECO:0000256" key="1">
    <source>
        <dbReference type="ARBA" id="ARBA00008591"/>
    </source>
</evidence>
<dbReference type="STRING" id="1217799.DEALK_05910"/>
<dbReference type="InterPro" id="IPR052912">
    <property type="entry name" value="UPF0111_domain"/>
</dbReference>